<evidence type="ECO:0000313" key="3">
    <source>
        <dbReference type="Proteomes" id="UP000075880"/>
    </source>
</evidence>
<evidence type="ECO:0000256" key="1">
    <source>
        <dbReference type="SAM" id="MobiDB-lite"/>
    </source>
</evidence>
<reference evidence="2" key="1">
    <citation type="submission" date="2024-04" db="UniProtKB">
        <authorList>
            <consortium name="EnsemblMetazoa"/>
        </authorList>
    </citation>
    <scope>IDENTIFICATION</scope>
    <source>
        <strain evidence="2">EBRO</strain>
    </source>
</reference>
<feature type="compositionally biased region" description="Polar residues" evidence="1">
    <location>
        <begin position="42"/>
        <end position="57"/>
    </location>
</feature>
<protein>
    <submittedName>
        <fullName evidence="2">Uncharacterized protein</fullName>
    </submittedName>
</protein>
<accession>A0AAG5DCP2</accession>
<proteinExistence type="predicted"/>
<feature type="compositionally biased region" description="Pro residues" evidence="1">
    <location>
        <begin position="71"/>
        <end position="87"/>
    </location>
</feature>
<dbReference type="AlphaFoldDB" id="A0AAG5DCP2"/>
<keyword evidence="3" id="KW-1185">Reference proteome</keyword>
<sequence length="150" mass="16720">METGGGPCKQIPLNDVEERVADLANLHATVAGNLARSFGINPVSTLTDHNNNTNQQAEHPELSEEQQSRVPPEPLVPPASPASPAPPRRTKRKNTEAVLRQNQEMIDVMKNHCEIQTKMLKLQEETIIAIREATEQLKIANYRRNNVSIE</sequence>
<name>A0AAG5DCP2_ANOAO</name>
<dbReference type="Proteomes" id="UP000075880">
    <property type="component" value="Unassembled WGS sequence"/>
</dbReference>
<organism evidence="2 3">
    <name type="scientific">Anopheles atroparvus</name>
    <name type="common">European mosquito</name>
    <dbReference type="NCBI Taxonomy" id="41427"/>
    <lineage>
        <taxon>Eukaryota</taxon>
        <taxon>Metazoa</taxon>
        <taxon>Ecdysozoa</taxon>
        <taxon>Arthropoda</taxon>
        <taxon>Hexapoda</taxon>
        <taxon>Insecta</taxon>
        <taxon>Pterygota</taxon>
        <taxon>Neoptera</taxon>
        <taxon>Endopterygota</taxon>
        <taxon>Diptera</taxon>
        <taxon>Nematocera</taxon>
        <taxon>Culicoidea</taxon>
        <taxon>Culicidae</taxon>
        <taxon>Anophelinae</taxon>
        <taxon>Anopheles</taxon>
    </lineage>
</organism>
<dbReference type="EnsemblMetazoa" id="ENSAATROPT009969">
    <property type="protein sequence ID" value="ENSAATROPP009011"/>
    <property type="gene ID" value="ENSAATROPG008124"/>
</dbReference>
<evidence type="ECO:0000313" key="2">
    <source>
        <dbReference type="EnsemblMetazoa" id="ENSAATROPP009011"/>
    </source>
</evidence>
<feature type="region of interest" description="Disordered" evidence="1">
    <location>
        <begin position="40"/>
        <end position="95"/>
    </location>
</feature>